<protein>
    <submittedName>
        <fullName evidence="1">Uncharacterized protein</fullName>
    </submittedName>
</protein>
<evidence type="ECO:0000313" key="1">
    <source>
        <dbReference type="EMBL" id="RNA04803.1"/>
    </source>
</evidence>
<reference evidence="1 2" key="1">
    <citation type="journal article" date="2018" name="Sci. Rep.">
        <title>Genomic signatures of local adaptation to the degree of environmental predictability in rotifers.</title>
        <authorList>
            <person name="Franch-Gras L."/>
            <person name="Hahn C."/>
            <person name="Garcia-Roger E.M."/>
            <person name="Carmona M.J."/>
            <person name="Serra M."/>
            <person name="Gomez A."/>
        </authorList>
    </citation>
    <scope>NUCLEOTIDE SEQUENCE [LARGE SCALE GENOMIC DNA]</scope>
    <source>
        <strain evidence="1">HYR1</strain>
    </source>
</reference>
<organism evidence="1 2">
    <name type="scientific">Brachionus plicatilis</name>
    <name type="common">Marine rotifer</name>
    <name type="synonym">Brachionus muelleri</name>
    <dbReference type="NCBI Taxonomy" id="10195"/>
    <lineage>
        <taxon>Eukaryota</taxon>
        <taxon>Metazoa</taxon>
        <taxon>Spiralia</taxon>
        <taxon>Gnathifera</taxon>
        <taxon>Rotifera</taxon>
        <taxon>Eurotatoria</taxon>
        <taxon>Monogononta</taxon>
        <taxon>Pseudotrocha</taxon>
        <taxon>Ploima</taxon>
        <taxon>Brachionidae</taxon>
        <taxon>Brachionus</taxon>
    </lineage>
</organism>
<accession>A0A3M7Q0I5</accession>
<comment type="caution">
    <text evidence="1">The sequence shown here is derived from an EMBL/GenBank/DDBJ whole genome shotgun (WGS) entry which is preliminary data.</text>
</comment>
<dbReference type="Proteomes" id="UP000276133">
    <property type="component" value="Unassembled WGS sequence"/>
</dbReference>
<proteinExistence type="predicted"/>
<keyword evidence="2" id="KW-1185">Reference proteome</keyword>
<dbReference type="EMBL" id="REGN01007953">
    <property type="protein sequence ID" value="RNA04803.1"/>
    <property type="molecule type" value="Genomic_DNA"/>
</dbReference>
<name>A0A3M7Q0I5_BRAPC</name>
<dbReference type="AlphaFoldDB" id="A0A3M7Q0I5"/>
<gene>
    <name evidence="1" type="ORF">BpHYR1_054482</name>
</gene>
<evidence type="ECO:0000313" key="2">
    <source>
        <dbReference type="Proteomes" id="UP000276133"/>
    </source>
</evidence>
<sequence length="62" mass="7374">MKKYNLLKIRKYLIIFLCRVSLKKQYKENKILNSIIKYYKNASNVCGNNKNTNKNTKTISKT</sequence>